<name>A0A0A9CQZ4_ARUDO</name>
<sequence>MLVQLEVLLKLHQEELLLPRQHEVDLALDCLAQWAWLLDSRHKRCPHHHCLLRATVLYRLKIQKLWCCLERALPVAQDQALTSSLHFRQAQCLPHPVLCPRQLAPRACQI</sequence>
<reference evidence="1" key="1">
    <citation type="submission" date="2014-09" db="EMBL/GenBank/DDBJ databases">
        <authorList>
            <person name="Magalhaes I.L.F."/>
            <person name="Oliveira U."/>
            <person name="Santos F.R."/>
            <person name="Vidigal T.H.D.A."/>
            <person name="Brescovit A.D."/>
            <person name="Santos A.J."/>
        </authorList>
    </citation>
    <scope>NUCLEOTIDE SEQUENCE</scope>
    <source>
        <tissue evidence="1">Shoot tissue taken approximately 20 cm above the soil surface</tissue>
    </source>
</reference>
<reference evidence="1" key="2">
    <citation type="journal article" date="2015" name="Data Brief">
        <title>Shoot transcriptome of the giant reed, Arundo donax.</title>
        <authorList>
            <person name="Barrero R.A."/>
            <person name="Guerrero F.D."/>
            <person name="Moolhuijzen P."/>
            <person name="Goolsby J.A."/>
            <person name="Tidwell J."/>
            <person name="Bellgard S.E."/>
            <person name="Bellgard M.I."/>
        </authorList>
    </citation>
    <scope>NUCLEOTIDE SEQUENCE</scope>
    <source>
        <tissue evidence="1">Shoot tissue taken approximately 20 cm above the soil surface</tissue>
    </source>
</reference>
<dbReference type="EMBL" id="GBRH01222085">
    <property type="protein sequence ID" value="JAD75810.1"/>
    <property type="molecule type" value="Transcribed_RNA"/>
</dbReference>
<protein>
    <submittedName>
        <fullName evidence="1">Uncharacterized protein</fullName>
    </submittedName>
</protein>
<dbReference type="AlphaFoldDB" id="A0A0A9CQZ4"/>
<organism evidence="1">
    <name type="scientific">Arundo donax</name>
    <name type="common">Giant reed</name>
    <name type="synonym">Donax arundinaceus</name>
    <dbReference type="NCBI Taxonomy" id="35708"/>
    <lineage>
        <taxon>Eukaryota</taxon>
        <taxon>Viridiplantae</taxon>
        <taxon>Streptophyta</taxon>
        <taxon>Embryophyta</taxon>
        <taxon>Tracheophyta</taxon>
        <taxon>Spermatophyta</taxon>
        <taxon>Magnoliopsida</taxon>
        <taxon>Liliopsida</taxon>
        <taxon>Poales</taxon>
        <taxon>Poaceae</taxon>
        <taxon>PACMAD clade</taxon>
        <taxon>Arundinoideae</taxon>
        <taxon>Arundineae</taxon>
        <taxon>Arundo</taxon>
    </lineage>
</organism>
<accession>A0A0A9CQZ4</accession>
<evidence type="ECO:0000313" key="1">
    <source>
        <dbReference type="EMBL" id="JAD75810.1"/>
    </source>
</evidence>
<proteinExistence type="predicted"/>